<feature type="transmembrane region" description="Helical" evidence="1">
    <location>
        <begin position="12"/>
        <end position="30"/>
    </location>
</feature>
<gene>
    <name evidence="2" type="ORF">A9R00_10675</name>
</gene>
<evidence type="ECO:0000313" key="3">
    <source>
        <dbReference type="Proteomes" id="UP000227088"/>
    </source>
</evidence>
<evidence type="ECO:0000256" key="1">
    <source>
        <dbReference type="SAM" id="Phobius"/>
    </source>
</evidence>
<evidence type="ECO:0000313" key="2">
    <source>
        <dbReference type="EMBL" id="OUS38224.1"/>
    </source>
</evidence>
<organism evidence="2 3">
    <name type="scientific">Oleispira antarctica</name>
    <dbReference type="NCBI Taxonomy" id="188908"/>
    <lineage>
        <taxon>Bacteria</taxon>
        <taxon>Pseudomonadati</taxon>
        <taxon>Pseudomonadota</taxon>
        <taxon>Gammaproteobacteria</taxon>
        <taxon>Oceanospirillales</taxon>
        <taxon>Oceanospirillaceae</taxon>
        <taxon>Oleispira</taxon>
    </lineage>
</organism>
<dbReference type="EMBL" id="MABE01000613">
    <property type="protein sequence ID" value="OUS38224.1"/>
    <property type="molecule type" value="Genomic_DNA"/>
</dbReference>
<protein>
    <recommendedName>
        <fullName evidence="4">Type 4 fimbrial biogenesis protein PilX N-terminal domain-containing protein</fullName>
    </recommendedName>
</protein>
<proteinExistence type="predicted"/>
<accession>A0A1Y5HQU1</accession>
<comment type="caution">
    <text evidence="2">The sequence shown here is derived from an EMBL/GenBank/DDBJ whole genome shotgun (WGS) entry which is preliminary data.</text>
</comment>
<keyword evidence="1" id="KW-1133">Transmembrane helix</keyword>
<name>A0A1Y5HQU1_OLEAN</name>
<sequence length="180" mass="19774">MNHPKISKQSGSVLAISLVLLAAITLIAVMNMQRSGIQTRITSNILHREELFNNAMNEQESWFFLLKTADTGDELLSDPMRSFNFDANGARIYLPVPLNKNNASGYTEVTNQLLLLNPPTGSNALAEGQESGDRILFRYELQSQAGIANRIQGRSMTETQITGMSFPGLNTGKNSLYAPP</sequence>
<keyword evidence="1" id="KW-0472">Membrane</keyword>
<evidence type="ECO:0008006" key="4">
    <source>
        <dbReference type="Google" id="ProtNLM"/>
    </source>
</evidence>
<dbReference type="AlphaFoldDB" id="A0A1Y5HQU1"/>
<dbReference type="Proteomes" id="UP000227088">
    <property type="component" value="Unassembled WGS sequence"/>
</dbReference>
<reference evidence="3" key="1">
    <citation type="journal article" date="2017" name="Proc. Natl. Acad. Sci. U.S.A.">
        <title>Simulation of Deepwater Horizon oil plume reveals substrate specialization within a complex community of hydrocarbon degraders.</title>
        <authorList>
            <person name="Hu P."/>
            <person name="Dubinsky E.A."/>
            <person name="Probst A.J."/>
            <person name="Wang J."/>
            <person name="Sieber C.M.K."/>
            <person name="Tom L.M."/>
            <person name="Gardinali P."/>
            <person name="Banfield J.F."/>
            <person name="Atlas R.M."/>
            <person name="Andersen G.L."/>
        </authorList>
    </citation>
    <scope>NUCLEOTIDE SEQUENCE [LARGE SCALE GENOMIC DNA]</scope>
</reference>
<keyword evidence="1" id="KW-0812">Transmembrane</keyword>